<dbReference type="SMART" id="SM00346">
    <property type="entry name" value="HTH_ICLR"/>
    <property type="match status" value="1"/>
</dbReference>
<dbReference type="Pfam" id="PF09339">
    <property type="entry name" value="HTH_IclR"/>
    <property type="match status" value="1"/>
</dbReference>
<dbReference type="InterPro" id="IPR005471">
    <property type="entry name" value="Tscrpt_reg_IclR_N"/>
</dbReference>
<sequence length="277" mass="29061">MADPSDAVQATSAAQADAGIVAGPPGTQTLARGIAVVNAVARGRTRLRDIAEETGVGRSTTHRLLQLLLATGYLRQLDDGAYALGPALIELGYQALQENPVTAIAAPVLRALAERVHDTVHLAIEDRGKVLYLDKIPGTRGAVMRSQIGHRMPLTRTGIGKALLLDGPGRWSERFLAERPVTAGHGLAQDVLTVDAFVQVMEISAARGVAFDLEENEPGILCVAAPVRDPSGSIVAAISVTATRPYMPPERLETLAPVVRDAAARISAGLGWRAPGG</sequence>
<dbReference type="SUPFAM" id="SSF55781">
    <property type="entry name" value="GAF domain-like"/>
    <property type="match status" value="1"/>
</dbReference>
<dbReference type="Gene3D" id="3.30.450.40">
    <property type="match status" value="1"/>
</dbReference>
<dbReference type="InterPro" id="IPR036388">
    <property type="entry name" value="WH-like_DNA-bd_sf"/>
</dbReference>
<name>A0ABP8Y6G9_9MICO</name>
<proteinExistence type="predicted"/>
<dbReference type="PANTHER" id="PTHR30136:SF24">
    <property type="entry name" value="HTH-TYPE TRANSCRIPTIONAL REPRESSOR ALLR"/>
    <property type="match status" value="1"/>
</dbReference>
<dbReference type="SUPFAM" id="SSF46785">
    <property type="entry name" value="Winged helix' DNA-binding domain"/>
    <property type="match status" value="1"/>
</dbReference>
<dbReference type="PANTHER" id="PTHR30136">
    <property type="entry name" value="HELIX-TURN-HELIX TRANSCRIPTIONAL REGULATOR, ICLR FAMILY"/>
    <property type="match status" value="1"/>
</dbReference>
<feature type="domain" description="IclR-ED" evidence="5">
    <location>
        <begin position="87"/>
        <end position="272"/>
    </location>
</feature>
<evidence type="ECO:0000259" key="5">
    <source>
        <dbReference type="PROSITE" id="PS51078"/>
    </source>
</evidence>
<organism evidence="6 7">
    <name type="scientific">Promicromonospora umidemergens</name>
    <dbReference type="NCBI Taxonomy" id="629679"/>
    <lineage>
        <taxon>Bacteria</taxon>
        <taxon>Bacillati</taxon>
        <taxon>Actinomycetota</taxon>
        <taxon>Actinomycetes</taxon>
        <taxon>Micrococcales</taxon>
        <taxon>Promicromonosporaceae</taxon>
        <taxon>Promicromonospora</taxon>
    </lineage>
</organism>
<dbReference type="PROSITE" id="PS51077">
    <property type="entry name" value="HTH_ICLR"/>
    <property type="match status" value="1"/>
</dbReference>
<keyword evidence="7" id="KW-1185">Reference proteome</keyword>
<keyword evidence="3" id="KW-0804">Transcription</keyword>
<dbReference type="InterPro" id="IPR014757">
    <property type="entry name" value="Tscrpt_reg_IclR_C"/>
</dbReference>
<dbReference type="RefSeq" id="WP_253869061.1">
    <property type="nucleotide sequence ID" value="NZ_BAABHM010000035.1"/>
</dbReference>
<feature type="domain" description="HTH iclR-type" evidence="4">
    <location>
        <begin position="27"/>
        <end position="86"/>
    </location>
</feature>
<evidence type="ECO:0000313" key="7">
    <source>
        <dbReference type="Proteomes" id="UP001500843"/>
    </source>
</evidence>
<evidence type="ECO:0000259" key="4">
    <source>
        <dbReference type="PROSITE" id="PS51077"/>
    </source>
</evidence>
<comment type="caution">
    <text evidence="6">The sequence shown here is derived from an EMBL/GenBank/DDBJ whole genome shotgun (WGS) entry which is preliminary data.</text>
</comment>
<reference evidence="7" key="1">
    <citation type="journal article" date="2019" name="Int. J. Syst. Evol. Microbiol.">
        <title>The Global Catalogue of Microorganisms (GCM) 10K type strain sequencing project: providing services to taxonomists for standard genome sequencing and annotation.</title>
        <authorList>
            <consortium name="The Broad Institute Genomics Platform"/>
            <consortium name="The Broad Institute Genome Sequencing Center for Infectious Disease"/>
            <person name="Wu L."/>
            <person name="Ma J."/>
        </authorList>
    </citation>
    <scope>NUCLEOTIDE SEQUENCE [LARGE SCALE GENOMIC DNA]</scope>
    <source>
        <strain evidence="7">JCM 17975</strain>
    </source>
</reference>
<dbReference type="Proteomes" id="UP001500843">
    <property type="component" value="Unassembled WGS sequence"/>
</dbReference>
<accession>A0ABP8Y6G9</accession>
<dbReference type="Gene3D" id="1.10.10.10">
    <property type="entry name" value="Winged helix-like DNA-binding domain superfamily/Winged helix DNA-binding domain"/>
    <property type="match status" value="1"/>
</dbReference>
<dbReference type="Pfam" id="PF01614">
    <property type="entry name" value="IclR_C"/>
    <property type="match status" value="1"/>
</dbReference>
<dbReference type="InterPro" id="IPR050707">
    <property type="entry name" value="HTH_MetabolicPath_Reg"/>
</dbReference>
<evidence type="ECO:0000313" key="6">
    <source>
        <dbReference type="EMBL" id="GAA4721524.1"/>
    </source>
</evidence>
<keyword evidence="1" id="KW-0805">Transcription regulation</keyword>
<dbReference type="EMBL" id="BAABHM010000035">
    <property type="protein sequence ID" value="GAA4721524.1"/>
    <property type="molecule type" value="Genomic_DNA"/>
</dbReference>
<dbReference type="PROSITE" id="PS51078">
    <property type="entry name" value="ICLR_ED"/>
    <property type="match status" value="1"/>
</dbReference>
<evidence type="ECO:0000256" key="3">
    <source>
        <dbReference type="ARBA" id="ARBA00023163"/>
    </source>
</evidence>
<protein>
    <submittedName>
        <fullName evidence="6">IclR family transcriptional regulator</fullName>
    </submittedName>
</protein>
<gene>
    <name evidence="6" type="ORF">GCM10023198_52230</name>
</gene>
<dbReference type="InterPro" id="IPR029016">
    <property type="entry name" value="GAF-like_dom_sf"/>
</dbReference>
<evidence type="ECO:0000256" key="1">
    <source>
        <dbReference type="ARBA" id="ARBA00023015"/>
    </source>
</evidence>
<dbReference type="InterPro" id="IPR036390">
    <property type="entry name" value="WH_DNA-bd_sf"/>
</dbReference>
<keyword evidence="2" id="KW-0238">DNA-binding</keyword>
<evidence type="ECO:0000256" key="2">
    <source>
        <dbReference type="ARBA" id="ARBA00023125"/>
    </source>
</evidence>